<accession>L5KDU1</accession>
<evidence type="ECO:0000313" key="2">
    <source>
        <dbReference type="Proteomes" id="UP000010552"/>
    </source>
</evidence>
<evidence type="ECO:0000313" key="1">
    <source>
        <dbReference type="EMBL" id="ELK09497.1"/>
    </source>
</evidence>
<dbReference type="EMBL" id="KB030800">
    <property type="protein sequence ID" value="ELK09497.1"/>
    <property type="molecule type" value="Genomic_DNA"/>
</dbReference>
<dbReference type="AlphaFoldDB" id="L5KDU1"/>
<name>L5KDU1_PTEAL</name>
<dbReference type="Proteomes" id="UP000010552">
    <property type="component" value="Unassembled WGS sequence"/>
</dbReference>
<proteinExistence type="predicted"/>
<dbReference type="InParanoid" id="L5KDU1"/>
<reference evidence="2" key="1">
    <citation type="journal article" date="2013" name="Science">
        <title>Comparative analysis of bat genomes provides insight into the evolution of flight and immunity.</title>
        <authorList>
            <person name="Zhang G."/>
            <person name="Cowled C."/>
            <person name="Shi Z."/>
            <person name="Huang Z."/>
            <person name="Bishop-Lilly K.A."/>
            <person name="Fang X."/>
            <person name="Wynne J.W."/>
            <person name="Xiong Z."/>
            <person name="Baker M.L."/>
            <person name="Zhao W."/>
            <person name="Tachedjian M."/>
            <person name="Zhu Y."/>
            <person name="Zhou P."/>
            <person name="Jiang X."/>
            <person name="Ng J."/>
            <person name="Yang L."/>
            <person name="Wu L."/>
            <person name="Xiao J."/>
            <person name="Feng Y."/>
            <person name="Chen Y."/>
            <person name="Sun X."/>
            <person name="Zhang Y."/>
            <person name="Marsh G.A."/>
            <person name="Crameri G."/>
            <person name="Broder C.C."/>
            <person name="Frey K.G."/>
            <person name="Wang L.F."/>
            <person name="Wang J."/>
        </authorList>
    </citation>
    <scope>NUCLEOTIDE SEQUENCE [LARGE SCALE GENOMIC DNA]</scope>
</reference>
<sequence length="122" mass="13087">MLCWGKCDSEVSYTTPFCLSALPGVGGWGKLANVKAKRAAALLEASTLSCHLSRLVDSPRGQCEELLHCHEHKPITGNAFPWRGGCGVSPSHRPAPAHLACCPGRHHTCKEWVGPRACEVST</sequence>
<keyword evidence="2" id="KW-1185">Reference proteome</keyword>
<gene>
    <name evidence="1" type="ORF">PAL_GLEAN10020457</name>
</gene>
<protein>
    <submittedName>
        <fullName evidence="1">Uncharacterized protein</fullName>
    </submittedName>
</protein>
<organism evidence="1 2">
    <name type="scientific">Pteropus alecto</name>
    <name type="common">Black flying fox</name>
    <dbReference type="NCBI Taxonomy" id="9402"/>
    <lineage>
        <taxon>Eukaryota</taxon>
        <taxon>Metazoa</taxon>
        <taxon>Chordata</taxon>
        <taxon>Craniata</taxon>
        <taxon>Vertebrata</taxon>
        <taxon>Euteleostomi</taxon>
        <taxon>Mammalia</taxon>
        <taxon>Eutheria</taxon>
        <taxon>Laurasiatheria</taxon>
        <taxon>Chiroptera</taxon>
        <taxon>Yinpterochiroptera</taxon>
        <taxon>Pteropodoidea</taxon>
        <taxon>Pteropodidae</taxon>
        <taxon>Pteropodinae</taxon>
        <taxon>Pteropus</taxon>
    </lineage>
</organism>